<dbReference type="PROSITE" id="PS50158">
    <property type="entry name" value="ZF_CCHC"/>
    <property type="match status" value="1"/>
</dbReference>
<dbReference type="EMBL" id="BKCJ010488645">
    <property type="protein sequence ID" value="GFA79159.1"/>
    <property type="molecule type" value="Genomic_DNA"/>
</dbReference>
<gene>
    <name evidence="3" type="ORF">Tci_651131</name>
</gene>
<keyword evidence="1" id="KW-0862">Zinc</keyword>
<dbReference type="GO" id="GO:0008270">
    <property type="term" value="F:zinc ion binding"/>
    <property type="evidence" value="ECO:0007669"/>
    <property type="project" value="UniProtKB-KW"/>
</dbReference>
<evidence type="ECO:0000256" key="1">
    <source>
        <dbReference type="PROSITE-ProRule" id="PRU00047"/>
    </source>
</evidence>
<organism evidence="3">
    <name type="scientific">Tanacetum cinerariifolium</name>
    <name type="common">Dalmatian daisy</name>
    <name type="synonym">Chrysanthemum cinerariifolium</name>
    <dbReference type="NCBI Taxonomy" id="118510"/>
    <lineage>
        <taxon>Eukaryota</taxon>
        <taxon>Viridiplantae</taxon>
        <taxon>Streptophyta</taxon>
        <taxon>Embryophyta</taxon>
        <taxon>Tracheophyta</taxon>
        <taxon>Spermatophyta</taxon>
        <taxon>Magnoliopsida</taxon>
        <taxon>eudicotyledons</taxon>
        <taxon>Gunneridae</taxon>
        <taxon>Pentapetalae</taxon>
        <taxon>asterids</taxon>
        <taxon>campanulids</taxon>
        <taxon>Asterales</taxon>
        <taxon>Asteraceae</taxon>
        <taxon>Asteroideae</taxon>
        <taxon>Anthemideae</taxon>
        <taxon>Anthemidinae</taxon>
        <taxon>Tanacetum</taxon>
    </lineage>
</organism>
<reference evidence="3" key="1">
    <citation type="journal article" date="2019" name="Sci. Rep.">
        <title>Draft genome of Tanacetum cinerariifolium, the natural source of mosquito coil.</title>
        <authorList>
            <person name="Yamashiro T."/>
            <person name="Shiraishi A."/>
            <person name="Satake H."/>
            <person name="Nakayama K."/>
        </authorList>
    </citation>
    <scope>NUCLEOTIDE SEQUENCE</scope>
</reference>
<dbReference type="SMART" id="SM00343">
    <property type="entry name" value="ZnF_C2HC"/>
    <property type="match status" value="1"/>
</dbReference>
<dbReference type="AlphaFoldDB" id="A0A699K6P1"/>
<name>A0A699K6P1_TANCI</name>
<feature type="domain" description="CCHC-type" evidence="2">
    <location>
        <begin position="166"/>
        <end position="181"/>
    </location>
</feature>
<protein>
    <recommendedName>
        <fullName evidence="2">CCHC-type domain-containing protein</fullName>
    </recommendedName>
</protein>
<evidence type="ECO:0000259" key="2">
    <source>
        <dbReference type="PROSITE" id="PS50158"/>
    </source>
</evidence>
<keyword evidence="1" id="KW-0479">Metal-binding</keyword>
<dbReference type="Pfam" id="PF14223">
    <property type="entry name" value="Retrotran_gag_2"/>
    <property type="match status" value="1"/>
</dbReference>
<proteinExistence type="predicted"/>
<evidence type="ECO:0000313" key="3">
    <source>
        <dbReference type="EMBL" id="GFA79159.1"/>
    </source>
</evidence>
<sequence length="237" mass="27627">MIFDPDGVVNVNGTVKQILEQLSKMNKSNKKQYIADVKVMNYLLEAITNHVYNSVDACKNAKETWERIRRLMFESDVTRHVRHSRLTGGFDKFAAKERESLESVYERLTMLVNIIDRNNVRTISVSINTKFLNCLQPEWSKYVTMVHHNKTGETISYDMLKENVQCYSCNEKGHYARDCQKPRVRDVKYFREQMLLAMKDEAISNLNNEENDVMLDTSYGEETIEELTAACMLMARI</sequence>
<comment type="caution">
    <text evidence="3">The sequence shown here is derived from an EMBL/GenBank/DDBJ whole genome shotgun (WGS) entry which is preliminary data.</text>
</comment>
<keyword evidence="1" id="KW-0863">Zinc-finger</keyword>
<dbReference type="SUPFAM" id="SSF57756">
    <property type="entry name" value="Retrovirus zinc finger-like domains"/>
    <property type="match status" value="1"/>
</dbReference>
<dbReference type="GO" id="GO:0003676">
    <property type="term" value="F:nucleic acid binding"/>
    <property type="evidence" value="ECO:0007669"/>
    <property type="project" value="InterPro"/>
</dbReference>
<dbReference type="InterPro" id="IPR001878">
    <property type="entry name" value="Znf_CCHC"/>
</dbReference>
<dbReference type="InterPro" id="IPR036875">
    <property type="entry name" value="Znf_CCHC_sf"/>
</dbReference>
<accession>A0A699K6P1</accession>
<dbReference type="Gene3D" id="4.10.60.10">
    <property type="entry name" value="Zinc finger, CCHC-type"/>
    <property type="match status" value="1"/>
</dbReference>